<gene>
    <name evidence="1" type="ORF">L484_016402</name>
</gene>
<evidence type="ECO:0000313" key="1">
    <source>
        <dbReference type="EMBL" id="EXB99426.1"/>
    </source>
</evidence>
<dbReference type="EMBL" id="KE345299">
    <property type="protein sequence ID" value="EXB99426.1"/>
    <property type="molecule type" value="Genomic_DNA"/>
</dbReference>
<proteinExistence type="predicted"/>
<accession>W9RYU0</accession>
<evidence type="ECO:0000313" key="2">
    <source>
        <dbReference type="Proteomes" id="UP000030645"/>
    </source>
</evidence>
<dbReference type="AlphaFoldDB" id="W9RYU0"/>
<protein>
    <submittedName>
        <fullName evidence="1">Uncharacterized protein</fullName>
    </submittedName>
</protein>
<dbReference type="Proteomes" id="UP000030645">
    <property type="component" value="Unassembled WGS sequence"/>
</dbReference>
<keyword evidence="2" id="KW-1185">Reference proteome</keyword>
<sequence>MTNPKEEAITTDDHDNNSDFSFSYLHGWLNMTPQFMMYVYKIKPCKRTVCNFPCTPCPFLHDGEVGWRDLLWNKYSCIPCVDFNSAGNRLRLRARDPRAEVPSHALQDQVLLVHDLMQA</sequence>
<reference evidence="2" key="1">
    <citation type="submission" date="2013-01" db="EMBL/GenBank/DDBJ databases">
        <title>Draft Genome Sequence of a Mulberry Tree, Morus notabilis C.K. Schneid.</title>
        <authorList>
            <person name="He N."/>
            <person name="Zhao S."/>
        </authorList>
    </citation>
    <scope>NUCLEOTIDE SEQUENCE</scope>
</reference>
<name>W9RYU0_9ROSA</name>
<organism evidence="1 2">
    <name type="scientific">Morus notabilis</name>
    <dbReference type="NCBI Taxonomy" id="981085"/>
    <lineage>
        <taxon>Eukaryota</taxon>
        <taxon>Viridiplantae</taxon>
        <taxon>Streptophyta</taxon>
        <taxon>Embryophyta</taxon>
        <taxon>Tracheophyta</taxon>
        <taxon>Spermatophyta</taxon>
        <taxon>Magnoliopsida</taxon>
        <taxon>eudicotyledons</taxon>
        <taxon>Gunneridae</taxon>
        <taxon>Pentapetalae</taxon>
        <taxon>rosids</taxon>
        <taxon>fabids</taxon>
        <taxon>Rosales</taxon>
        <taxon>Moraceae</taxon>
        <taxon>Moreae</taxon>
        <taxon>Morus</taxon>
    </lineage>
</organism>